<keyword evidence="2 9" id="KW-0813">Transport</keyword>
<dbReference type="Pfam" id="PF04290">
    <property type="entry name" value="DctQ"/>
    <property type="match status" value="1"/>
</dbReference>
<accession>A0A849L7Z8</accession>
<evidence type="ECO:0000256" key="7">
    <source>
        <dbReference type="ARBA" id="ARBA00023136"/>
    </source>
</evidence>
<dbReference type="GO" id="GO:0022857">
    <property type="term" value="F:transmembrane transporter activity"/>
    <property type="evidence" value="ECO:0007669"/>
    <property type="project" value="UniProtKB-UniRule"/>
</dbReference>
<keyword evidence="4 9" id="KW-0997">Cell inner membrane</keyword>
<evidence type="ECO:0000256" key="6">
    <source>
        <dbReference type="ARBA" id="ARBA00022989"/>
    </source>
</evidence>
<feature type="transmembrane region" description="Helical" evidence="9">
    <location>
        <begin position="63"/>
        <end position="81"/>
    </location>
</feature>
<evidence type="ECO:0000313" key="12">
    <source>
        <dbReference type="Proteomes" id="UP000572377"/>
    </source>
</evidence>
<evidence type="ECO:0000313" key="11">
    <source>
        <dbReference type="EMBL" id="NNU82222.1"/>
    </source>
</evidence>
<dbReference type="PANTHER" id="PTHR35011">
    <property type="entry name" value="2,3-DIKETO-L-GULONATE TRAP TRANSPORTER SMALL PERMEASE PROTEIN YIAM"/>
    <property type="match status" value="1"/>
</dbReference>
<comment type="function">
    <text evidence="9">Part of the tripartite ATP-independent periplasmic (TRAP) transport system.</text>
</comment>
<evidence type="ECO:0000259" key="10">
    <source>
        <dbReference type="Pfam" id="PF04290"/>
    </source>
</evidence>
<feature type="domain" description="Tripartite ATP-independent periplasmic transporters DctQ component" evidence="10">
    <location>
        <begin position="39"/>
        <end position="161"/>
    </location>
</feature>
<organism evidence="11 12">
    <name type="scientific">Halovulum dunhuangense</name>
    <dbReference type="NCBI Taxonomy" id="1505036"/>
    <lineage>
        <taxon>Bacteria</taxon>
        <taxon>Pseudomonadati</taxon>
        <taxon>Pseudomonadota</taxon>
        <taxon>Alphaproteobacteria</taxon>
        <taxon>Rhodobacterales</taxon>
        <taxon>Paracoccaceae</taxon>
        <taxon>Halovulum</taxon>
    </lineage>
</organism>
<feature type="transmembrane region" description="Helical" evidence="9">
    <location>
        <begin position="143"/>
        <end position="164"/>
    </location>
</feature>
<name>A0A849L7Z8_9RHOB</name>
<sequence>MTRLEGGPDLSGPLAFVDRFARGIDVLSRWVIVVMMAAMAILVSLQVFFRYALNSSIDFADEASRFFFVAAIFLALPHGIRRGVHVGIDLFVNMMPRGLHTVLFRISAAASAVLMIVILWTGAIATADKWNELMPTLPVSAGLYYLPVLFTGFHGFLHLVVLAVGGPACMTTESET</sequence>
<evidence type="ECO:0000256" key="9">
    <source>
        <dbReference type="RuleBase" id="RU369079"/>
    </source>
</evidence>
<comment type="similarity">
    <text evidence="8 9">Belongs to the TRAP transporter small permease family.</text>
</comment>
<dbReference type="PANTHER" id="PTHR35011:SF2">
    <property type="entry name" value="2,3-DIKETO-L-GULONATE TRAP TRANSPORTER SMALL PERMEASE PROTEIN YIAM"/>
    <property type="match status" value="1"/>
</dbReference>
<evidence type="ECO:0000256" key="2">
    <source>
        <dbReference type="ARBA" id="ARBA00022448"/>
    </source>
</evidence>
<dbReference type="InterPro" id="IPR007387">
    <property type="entry name" value="TRAP_DctQ"/>
</dbReference>
<protein>
    <recommendedName>
        <fullName evidence="9">TRAP transporter small permease protein</fullName>
    </recommendedName>
</protein>
<dbReference type="AlphaFoldDB" id="A0A849L7Z8"/>
<keyword evidence="12" id="KW-1185">Reference proteome</keyword>
<evidence type="ECO:0000256" key="8">
    <source>
        <dbReference type="ARBA" id="ARBA00038436"/>
    </source>
</evidence>
<keyword evidence="5 9" id="KW-0812">Transmembrane</keyword>
<evidence type="ECO:0000256" key="5">
    <source>
        <dbReference type="ARBA" id="ARBA00022692"/>
    </source>
</evidence>
<dbReference type="InterPro" id="IPR055348">
    <property type="entry name" value="DctQ"/>
</dbReference>
<feature type="transmembrane region" description="Helical" evidence="9">
    <location>
        <begin position="102"/>
        <end position="123"/>
    </location>
</feature>
<comment type="subunit">
    <text evidence="9">The complex comprises the extracytoplasmic solute receptor protein and the two transmembrane proteins.</text>
</comment>
<gene>
    <name evidence="11" type="ORF">HMH01_17435</name>
</gene>
<comment type="caution">
    <text evidence="11">The sequence shown here is derived from an EMBL/GenBank/DDBJ whole genome shotgun (WGS) entry which is preliminary data.</text>
</comment>
<evidence type="ECO:0000256" key="1">
    <source>
        <dbReference type="ARBA" id="ARBA00004429"/>
    </source>
</evidence>
<keyword evidence="6 9" id="KW-1133">Transmembrane helix</keyword>
<dbReference type="GO" id="GO:0015740">
    <property type="term" value="P:C4-dicarboxylate transport"/>
    <property type="evidence" value="ECO:0007669"/>
    <property type="project" value="TreeGrafter"/>
</dbReference>
<proteinExistence type="inferred from homology"/>
<evidence type="ECO:0000256" key="4">
    <source>
        <dbReference type="ARBA" id="ARBA00022519"/>
    </source>
</evidence>
<reference evidence="11 12" key="1">
    <citation type="submission" date="2020-05" db="EMBL/GenBank/DDBJ databases">
        <title>Gimesia benthica sp. nov., a novel planctomycete isolated from a deep-sea water sample of the Northwest Indian Ocean.</title>
        <authorList>
            <person name="Wang J."/>
            <person name="Ruan C."/>
            <person name="Song L."/>
            <person name="Zhu Y."/>
            <person name="Li A."/>
            <person name="Zheng X."/>
            <person name="Wang L."/>
            <person name="Lu Z."/>
            <person name="Huang Y."/>
            <person name="Du W."/>
            <person name="Zhou Y."/>
            <person name="Huang L."/>
            <person name="Dai X."/>
        </authorList>
    </citation>
    <scope>NUCLEOTIDE SEQUENCE [LARGE SCALE GENOMIC DNA]</scope>
    <source>
        <strain evidence="11 12">YYQ-30</strain>
    </source>
</reference>
<evidence type="ECO:0000256" key="3">
    <source>
        <dbReference type="ARBA" id="ARBA00022475"/>
    </source>
</evidence>
<feature type="transmembrane region" description="Helical" evidence="9">
    <location>
        <begin position="30"/>
        <end position="51"/>
    </location>
</feature>
<dbReference type="EMBL" id="JABFBC010000009">
    <property type="protein sequence ID" value="NNU82222.1"/>
    <property type="molecule type" value="Genomic_DNA"/>
</dbReference>
<keyword evidence="7 9" id="KW-0472">Membrane</keyword>
<dbReference type="GO" id="GO:0005886">
    <property type="term" value="C:plasma membrane"/>
    <property type="evidence" value="ECO:0007669"/>
    <property type="project" value="UniProtKB-SubCell"/>
</dbReference>
<comment type="subcellular location">
    <subcellularLocation>
        <location evidence="1 9">Cell inner membrane</location>
        <topology evidence="1 9">Multi-pass membrane protein</topology>
    </subcellularLocation>
</comment>
<dbReference type="RefSeq" id="WP_171327086.1">
    <property type="nucleotide sequence ID" value="NZ_JABFBC010000009.1"/>
</dbReference>
<keyword evidence="3" id="KW-1003">Cell membrane</keyword>
<dbReference type="Proteomes" id="UP000572377">
    <property type="component" value="Unassembled WGS sequence"/>
</dbReference>